<dbReference type="KEGG" id="hav:AT03_19940"/>
<dbReference type="Proteomes" id="UP000029986">
    <property type="component" value="Chromosome"/>
</dbReference>
<keyword evidence="2" id="KW-1185">Reference proteome</keyword>
<accession>A0A097R6V2</accession>
<dbReference type="AlphaFoldDB" id="A0A097R6V2"/>
<dbReference type="InterPro" id="IPR027417">
    <property type="entry name" value="P-loop_NTPase"/>
</dbReference>
<reference evidence="1 2" key="1">
    <citation type="journal article" date="2014" name="Gut Pathog.">
        <title>Gene clusters of Hafnia alvei strain FB1 important in survival and pathogenesis: a draft genome perspective.</title>
        <authorList>
            <person name="Tan J.Y."/>
            <person name="Yin W.F."/>
            <person name="Chan K.G."/>
        </authorList>
    </citation>
    <scope>NUCLEOTIDE SEQUENCE [LARGE SCALE GENOMIC DNA]</scope>
    <source>
        <strain evidence="1 2">FB1</strain>
    </source>
</reference>
<organism evidence="1 2">
    <name type="scientific">Hafnia alvei FB1</name>
    <dbReference type="NCBI Taxonomy" id="1453496"/>
    <lineage>
        <taxon>Bacteria</taxon>
        <taxon>Pseudomonadati</taxon>
        <taxon>Pseudomonadota</taxon>
        <taxon>Gammaproteobacteria</taxon>
        <taxon>Enterobacterales</taxon>
        <taxon>Hafniaceae</taxon>
        <taxon>Hafnia</taxon>
    </lineage>
</organism>
<dbReference type="GO" id="GO:0005524">
    <property type="term" value="F:ATP binding"/>
    <property type="evidence" value="ECO:0007669"/>
    <property type="project" value="InterPro"/>
</dbReference>
<dbReference type="RefSeq" id="WP_025798525.1">
    <property type="nucleotide sequence ID" value="NZ_CP009706.1"/>
</dbReference>
<dbReference type="eggNOG" id="COG0769">
    <property type="taxonomic scope" value="Bacteria"/>
</dbReference>
<protein>
    <submittedName>
        <fullName evidence="1">Hydroxylase</fullName>
    </submittedName>
</protein>
<gene>
    <name evidence="1" type="ORF">AT03_19940</name>
</gene>
<proteinExistence type="predicted"/>
<evidence type="ECO:0000313" key="1">
    <source>
        <dbReference type="EMBL" id="AIU74444.1"/>
    </source>
</evidence>
<dbReference type="Pfam" id="PF19842">
    <property type="entry name" value="YqeC"/>
    <property type="match status" value="1"/>
</dbReference>
<dbReference type="PATRIC" id="fig|1453496.5.peg.4108"/>
<name>A0A097R6V2_HAFAL</name>
<dbReference type="EMBL" id="CP009706">
    <property type="protein sequence ID" value="AIU74444.1"/>
    <property type="molecule type" value="Genomic_DNA"/>
</dbReference>
<evidence type="ECO:0000313" key="2">
    <source>
        <dbReference type="Proteomes" id="UP000029986"/>
    </source>
</evidence>
<dbReference type="HOGENOM" id="CLU_068045_2_0_6"/>
<dbReference type="NCBIfam" id="TIGR03172">
    <property type="entry name" value="selenium cofactor biosynthesis protein YqeC"/>
    <property type="match status" value="1"/>
</dbReference>
<sequence>MNFDLDVLFNDVLSSVKNNKSYLISLIGAGGKTSTLFWLAQRFSQQGLSVLITTTTHMYRPEPSQAQTIIEKEDWHALLTHQKASSSTPRIVALFTEYNAATHKVSGITPEQADMLQAAQLFDVILVEADGAHQQLLKAPAGHEPCIPQSSKCVIALTGGLVINNPADPEQIHRWPIFADLCGIKAGDRLNISVFERFIAHPDGMFKGTPPHALRVWFINRLYQIDNALLGSLTALLKARPELNTIWIGAVQESPPITHQLCQSQTT</sequence>
<dbReference type="SUPFAM" id="SSF53623">
    <property type="entry name" value="MurD-like peptide ligases, catalytic domain"/>
    <property type="match status" value="1"/>
</dbReference>
<dbReference type="Gene3D" id="3.40.50.300">
    <property type="entry name" value="P-loop containing nucleotide triphosphate hydrolases"/>
    <property type="match status" value="1"/>
</dbReference>
<dbReference type="InterPro" id="IPR036565">
    <property type="entry name" value="Mur-like_cat_sf"/>
</dbReference>
<dbReference type="InterPro" id="IPR017587">
    <property type="entry name" value="YqeC"/>
</dbReference>
<dbReference type="OrthoDB" id="368187at2"/>